<keyword evidence="1" id="KW-0812">Transmembrane</keyword>
<sequence>MKRTQLIFVITLLIETGLTYACSSFLSIRFIELMFFSGLLFSVLTFWFSSSGSNSAYSHYKTHSMRLMSGANIEHNPFRLRWTAYFFASLSFTGVGLFFSFCC</sequence>
<accession>D5DH34</accession>
<feature type="transmembrane region" description="Helical" evidence="1">
    <location>
        <begin position="33"/>
        <end position="50"/>
    </location>
</feature>
<keyword evidence="1" id="KW-0472">Membrane</keyword>
<feature type="transmembrane region" description="Helical" evidence="1">
    <location>
        <begin position="82"/>
        <end position="102"/>
    </location>
</feature>
<protein>
    <submittedName>
        <fullName evidence="2">Uncharacterized protein</fullName>
    </submittedName>
</protein>
<dbReference type="AlphaFoldDB" id="D5DH34"/>
<dbReference type="Proteomes" id="UP000002365">
    <property type="component" value="Chromosome"/>
</dbReference>
<dbReference type="RefSeq" id="WP_013084029.1">
    <property type="nucleotide sequence ID" value="NC_014103.1"/>
</dbReference>
<feature type="transmembrane region" description="Helical" evidence="1">
    <location>
        <begin position="6"/>
        <end position="26"/>
    </location>
</feature>
<reference evidence="2 3" key="1">
    <citation type="journal article" date="2011" name="J. Bacteriol.">
        <title>Genome sequences of the biotechnologically important Bacillus megaterium strains QM B1551 and DSM319.</title>
        <authorList>
            <person name="Eppinger M."/>
            <person name="Bunk B."/>
            <person name="Johns M.A."/>
            <person name="Edirisinghe J.N."/>
            <person name="Kutumbaka K.K."/>
            <person name="Koenig S.S."/>
            <person name="Huot Creasy H."/>
            <person name="Rosovitz M.J."/>
            <person name="Riley D.R."/>
            <person name="Daugherty S."/>
            <person name="Martin M."/>
            <person name="Elbourne L.D."/>
            <person name="Paulsen I."/>
            <person name="Biedendieck R."/>
            <person name="Braun C."/>
            <person name="Grayburn S."/>
            <person name="Dhingra S."/>
            <person name="Lukyanchuk V."/>
            <person name="Ball B."/>
            <person name="Ul-Qamar R."/>
            <person name="Seibel J."/>
            <person name="Bremer E."/>
            <person name="Jahn D."/>
            <person name="Ravel J."/>
            <person name="Vary P.S."/>
        </authorList>
    </citation>
    <scope>NUCLEOTIDE SEQUENCE [LARGE SCALE GENOMIC DNA]</scope>
    <source>
        <strain evidence="3">DSM 319 / IMG 1521</strain>
    </source>
</reference>
<name>D5DH34_PRIM3</name>
<gene>
    <name evidence="2" type="ordered locus">BMD_3315</name>
</gene>
<organism evidence="2 3">
    <name type="scientific">Priestia megaterium (strain DSM 319 / IMG 1521)</name>
    <name type="common">Bacillus megaterium</name>
    <dbReference type="NCBI Taxonomy" id="592022"/>
    <lineage>
        <taxon>Bacteria</taxon>
        <taxon>Bacillati</taxon>
        <taxon>Bacillota</taxon>
        <taxon>Bacilli</taxon>
        <taxon>Bacillales</taxon>
        <taxon>Bacillaceae</taxon>
        <taxon>Priestia</taxon>
    </lineage>
</organism>
<evidence type="ECO:0000256" key="1">
    <source>
        <dbReference type="SAM" id="Phobius"/>
    </source>
</evidence>
<evidence type="ECO:0000313" key="2">
    <source>
        <dbReference type="EMBL" id="ADF40155.1"/>
    </source>
</evidence>
<proteinExistence type="predicted"/>
<dbReference type="EMBL" id="CP001982">
    <property type="protein sequence ID" value="ADF40155.1"/>
    <property type="molecule type" value="Genomic_DNA"/>
</dbReference>
<evidence type="ECO:0000313" key="3">
    <source>
        <dbReference type="Proteomes" id="UP000002365"/>
    </source>
</evidence>
<dbReference type="KEGG" id="bmd:BMD_3315"/>
<dbReference type="HOGENOM" id="CLU_173058_0_0_9"/>
<keyword evidence="1" id="KW-1133">Transmembrane helix</keyword>